<sequence>MMLHVTNGDSAANLLRESGMEGLILPWRETWLDGPAAGEWYLPAAIKERSAWLEAELGIPSAFYIRESGEQLAQLEQAVQDELEIVLWFEYDLFDQTILAALLYWFACCSKRTNIPPKLSWIIAEDFPGIEDFRGLGQLTAKQLASLWPLRSVINEKQLAAGAHAWEAFSAAAEVKKADQQGLRLWLAGPDAETVPVMAKAMMFHLQRIPQSSNGGIGIVERTTLQEVTASTTIDVLFQNVARQLPMLGMGDLTFWSVLKHMAAEPRPLIVIHGENPLPNFQTAHPIDWGQWRIELTAHGKEVQ</sequence>
<comment type="caution">
    <text evidence="1">The sequence shown here is derived from an EMBL/GenBank/DDBJ whole genome shotgun (WGS) entry which is preliminary data.</text>
</comment>
<accession>A0ABW0W665</accession>
<dbReference type="EMBL" id="JBHSOW010000081">
    <property type="protein sequence ID" value="MFC5651880.1"/>
    <property type="molecule type" value="Genomic_DNA"/>
</dbReference>
<evidence type="ECO:0000313" key="2">
    <source>
        <dbReference type="Proteomes" id="UP001596047"/>
    </source>
</evidence>
<dbReference type="RefSeq" id="WP_379190514.1">
    <property type="nucleotide sequence ID" value="NZ_JBHSOW010000081.1"/>
</dbReference>
<evidence type="ECO:0000313" key="1">
    <source>
        <dbReference type="EMBL" id="MFC5651880.1"/>
    </source>
</evidence>
<gene>
    <name evidence="1" type="ORF">ACFPYJ_22710</name>
</gene>
<name>A0ABW0W665_9BACL</name>
<organism evidence="1 2">
    <name type="scientific">Paenibacillus solisilvae</name>
    <dbReference type="NCBI Taxonomy" id="2486751"/>
    <lineage>
        <taxon>Bacteria</taxon>
        <taxon>Bacillati</taxon>
        <taxon>Bacillota</taxon>
        <taxon>Bacilli</taxon>
        <taxon>Bacillales</taxon>
        <taxon>Paenibacillaceae</taxon>
        <taxon>Paenibacillus</taxon>
    </lineage>
</organism>
<keyword evidence="2" id="KW-1185">Reference proteome</keyword>
<reference evidence="2" key="1">
    <citation type="journal article" date="2019" name="Int. J. Syst. Evol. Microbiol.">
        <title>The Global Catalogue of Microorganisms (GCM) 10K type strain sequencing project: providing services to taxonomists for standard genome sequencing and annotation.</title>
        <authorList>
            <consortium name="The Broad Institute Genomics Platform"/>
            <consortium name="The Broad Institute Genome Sequencing Center for Infectious Disease"/>
            <person name="Wu L."/>
            <person name="Ma J."/>
        </authorList>
    </citation>
    <scope>NUCLEOTIDE SEQUENCE [LARGE SCALE GENOMIC DNA]</scope>
    <source>
        <strain evidence="2">CGMCC 1.3240</strain>
    </source>
</reference>
<dbReference type="Proteomes" id="UP001596047">
    <property type="component" value="Unassembled WGS sequence"/>
</dbReference>
<protein>
    <recommendedName>
        <fullName evidence="3">DUF1835 domain-containing protein</fullName>
    </recommendedName>
</protein>
<evidence type="ECO:0008006" key="3">
    <source>
        <dbReference type="Google" id="ProtNLM"/>
    </source>
</evidence>
<proteinExistence type="predicted"/>